<evidence type="ECO:0000313" key="2">
    <source>
        <dbReference type="EMBL" id="GAA4978893.1"/>
    </source>
</evidence>
<feature type="compositionally biased region" description="Low complexity" evidence="1">
    <location>
        <begin position="25"/>
        <end position="44"/>
    </location>
</feature>
<feature type="compositionally biased region" description="Low complexity" evidence="1">
    <location>
        <begin position="53"/>
        <end position="66"/>
    </location>
</feature>
<dbReference type="Proteomes" id="UP001500610">
    <property type="component" value="Unassembled WGS sequence"/>
</dbReference>
<dbReference type="EMBL" id="BAABIV010000005">
    <property type="protein sequence ID" value="GAA4978893.1"/>
    <property type="molecule type" value="Genomic_DNA"/>
</dbReference>
<comment type="caution">
    <text evidence="2">The sequence shown here is derived from an EMBL/GenBank/DDBJ whole genome shotgun (WGS) entry which is preliminary data.</text>
</comment>
<protein>
    <submittedName>
        <fullName evidence="2">Uncharacterized protein</fullName>
    </submittedName>
</protein>
<reference evidence="3" key="1">
    <citation type="journal article" date="2019" name="Int. J. Syst. Evol. Microbiol.">
        <title>The Global Catalogue of Microorganisms (GCM) 10K type strain sequencing project: providing services to taxonomists for standard genome sequencing and annotation.</title>
        <authorList>
            <consortium name="The Broad Institute Genomics Platform"/>
            <consortium name="The Broad Institute Genome Sequencing Center for Infectious Disease"/>
            <person name="Wu L."/>
            <person name="Ma J."/>
        </authorList>
    </citation>
    <scope>NUCLEOTIDE SEQUENCE [LARGE SCALE GENOMIC DNA]</scope>
    <source>
        <strain evidence="3">JCM 17657</strain>
    </source>
</reference>
<sequence>MINDQDAQAARITIPAVSTPPRLPPSATAPAADADPLAPTLSPARAAPDLTGPRRPAASGRRPGLGHTVTAGRRIGDRSAPGCGETMRHGSRTPRRRPRTVLSGARSPAVHSGG</sequence>
<evidence type="ECO:0000313" key="3">
    <source>
        <dbReference type="Proteomes" id="UP001500610"/>
    </source>
</evidence>
<evidence type="ECO:0000256" key="1">
    <source>
        <dbReference type="SAM" id="MobiDB-lite"/>
    </source>
</evidence>
<feature type="compositionally biased region" description="Basic residues" evidence="1">
    <location>
        <begin position="89"/>
        <end position="99"/>
    </location>
</feature>
<feature type="region of interest" description="Disordered" evidence="1">
    <location>
        <begin position="1"/>
        <end position="114"/>
    </location>
</feature>
<name>A0ABP9HUA1_9ACTN</name>
<proteinExistence type="predicted"/>
<gene>
    <name evidence="2" type="ORF">GCM10023257_15670</name>
</gene>
<organism evidence="2 3">
    <name type="scientific">Streptomyces hyderabadensis</name>
    <dbReference type="NCBI Taxonomy" id="598549"/>
    <lineage>
        <taxon>Bacteria</taxon>
        <taxon>Bacillati</taxon>
        <taxon>Actinomycetota</taxon>
        <taxon>Actinomycetes</taxon>
        <taxon>Kitasatosporales</taxon>
        <taxon>Streptomycetaceae</taxon>
        <taxon>Streptomyces</taxon>
    </lineage>
</organism>
<accession>A0ABP9HUA1</accession>
<keyword evidence="3" id="KW-1185">Reference proteome</keyword>